<reference evidence="2" key="1">
    <citation type="submission" date="2007-10" db="EMBL/GenBank/DDBJ databases">
        <title>An active antisense promoter in mouse L1 retrotransposons has implications for fusion gene expression and epigenetic control.</title>
        <authorList>
            <person name="Li J."/>
            <person name="Symer D.E."/>
        </authorList>
    </citation>
    <scope>NUCLEOTIDE SEQUENCE</scope>
    <source>
        <strain evidence="2">C57BL/6</strain>
        <tissue evidence="2">Thymus</tissue>
    </source>
</reference>
<dbReference type="EMBL" id="EU234052">
    <property type="protein sequence ID" value="ACD47065.1"/>
    <property type="molecule type" value="mRNA"/>
</dbReference>
<keyword evidence="1" id="KW-0175">Coiled coil</keyword>
<sequence>MMMVEDIKKDFNNLLKEIQENTAKELQVLTEKHENTTKQVEVLKEKQESTSKQVMEMNKAILDLKREVDTIKKTQSEATLEIETLGKKSGSIDASISNRIQEMEERMSGAEDSIENISTTIKENAKGKNMLTQSIQEIQDTMRRPNLQIIGVDENEDFQFKGAANIFNKIIEENFPNIKRCP</sequence>
<dbReference type="AlphaFoldDB" id="C6EQK3"/>
<feature type="coiled-coil region" evidence="1">
    <location>
        <begin position="4"/>
        <end position="74"/>
    </location>
</feature>
<evidence type="ECO:0000313" key="2">
    <source>
        <dbReference type="EMBL" id="ACD47065.1"/>
    </source>
</evidence>
<dbReference type="FunFam" id="1.20.5.390:FF:000005">
    <property type="entry name" value="LINE-1 retrotransposable element ORF1 protein"/>
    <property type="match status" value="1"/>
</dbReference>
<dbReference type="Gene3D" id="1.20.5.390">
    <property type="entry name" value="L1 transposable element, trimerization domain"/>
    <property type="match status" value="1"/>
</dbReference>
<evidence type="ECO:0000256" key="1">
    <source>
        <dbReference type="SAM" id="Coils"/>
    </source>
</evidence>
<dbReference type="PeptideAtlas" id="C6EQK3"/>
<protein>
    <submittedName>
        <fullName evidence="2">L1 unspliced fusion gene protein</fullName>
    </submittedName>
</protein>
<proteinExistence type="evidence at transcript level"/>
<accession>C6EQK3</accession>
<dbReference type="PANTHER" id="PTHR11505">
    <property type="entry name" value="L1 TRANSPOSABLE ELEMENT-RELATED"/>
    <property type="match status" value="1"/>
</dbReference>
<dbReference type="InterPro" id="IPR004244">
    <property type="entry name" value="Transposase_22"/>
</dbReference>
<name>C6EQK3_MOUSE</name>
<organism evidence="2">
    <name type="scientific">Mus musculus</name>
    <name type="common">Mouse</name>
    <dbReference type="NCBI Taxonomy" id="10090"/>
    <lineage>
        <taxon>Eukaryota</taxon>
        <taxon>Metazoa</taxon>
        <taxon>Chordata</taxon>
        <taxon>Craniata</taxon>
        <taxon>Vertebrata</taxon>
        <taxon>Euteleostomi</taxon>
        <taxon>Mammalia</taxon>
        <taxon>Eutheria</taxon>
        <taxon>Euarchontoglires</taxon>
        <taxon>Glires</taxon>
        <taxon>Rodentia</taxon>
        <taxon>Myomorpha</taxon>
        <taxon>Muroidea</taxon>
        <taxon>Muridae</taxon>
        <taxon>Murinae</taxon>
        <taxon>Mus</taxon>
        <taxon>Mus</taxon>
    </lineage>
</organism>